<sequence>MIIDLSGPWQAALDPEGTGEHERWYQPDALPAATELQLPGSVQEQRLGDPVSLDTQWTGLVVDRSFFTDERYAPYRGPGEVSVPFWLQPHTYYRGAAWFQRSIEIPDDWAGRRVVLHLERVHWESTVWLGNRRIGSERSLTTPHRFDLGPIQPGRHTLTLRVDNRTVVDVGPNAHSISDHTQGNWNGAIGALRLEAVAAVAIRSATVVPDLKNRSARVKIDIHSDSRGVGQGTVTVSARRFNVPGEHLVPAVVAEFDDEREADLTERGMIGGSQHLDLDLPLGDDAQTWDEFHPALYELTAELGGQTFTTVFGLREVGTEGTRITVNGRPTFIRGTLESCVFPLTGYPATDVEAWRRIIRINRAHGLNLLRFHSWCPPEAAFRAADEEGFYFQVEGPIWANQGAGIGQGRPVDAYLYEETDRILREFGNHPSFIAMAHGNEPYGRDEEFLGAWVAHCRKRDPRRLYTSAAGWPAIPENDFDNIPDPRTYRWGEELAARYNSRSPETETDYSAWVQANPRPIVSHEIGQWCVYPDFAEMAKYTGLMQPKNYGIFAEFLRQNGMADQAEEFLFASGRLQLLCYKEEIEAALRTPGFGGFHLLGVSDFPGQGTALVGALDAFWDEKRYSSAAAWARFCGPTVPLARLPKRVWSTDEQLTFDVRIAHFGAVPLEAEVAWRLTFSTGSGTGETVAEGLVGKGTVAVGNGEIFGSVALAAGFNLRTRRLKLLVQVTEAGGQVYENDWDLWFFAPAAALATSVLETSNVQEALEQAQRGATVLLTAAPGTVETDVVTGFSTVFWNTAWTKNQAPHTLGITHEVSHPVFRHFPSEGHTDWQWWELLHGAQAMLLEGLPTGLQPIVQPIDTWFSARRLGALFEVRVGAGRLMVCSLNLTPVVPGDPVTGQFRQALLEYLTGDDLAPAVRVEPEVIAGLFQR</sequence>
<dbReference type="EMBL" id="JAJOMB010000016">
    <property type="protein sequence ID" value="MCD5314362.1"/>
    <property type="molecule type" value="Genomic_DNA"/>
</dbReference>
<dbReference type="PANTHER" id="PTHR42732:SF1">
    <property type="entry name" value="BETA-MANNOSIDASE"/>
    <property type="match status" value="1"/>
</dbReference>
<gene>
    <name evidence="3" type="ORF">LR394_25990</name>
</gene>
<comment type="similarity">
    <text evidence="1">Belongs to the glycosyl hydrolase 2 family.</text>
</comment>
<keyword evidence="4" id="KW-1185">Reference proteome</keyword>
<dbReference type="Pfam" id="PF00703">
    <property type="entry name" value="Glyco_hydro_2"/>
    <property type="match status" value="1"/>
</dbReference>
<evidence type="ECO:0000313" key="3">
    <source>
        <dbReference type="EMBL" id="MCD5314362.1"/>
    </source>
</evidence>
<reference evidence="3" key="1">
    <citation type="submission" date="2021-11" db="EMBL/GenBank/DDBJ databases">
        <title>Streptomyces corallinus and Kineosporia corallina sp. nov., two new coral-derived marine actinobacteria.</title>
        <authorList>
            <person name="Buangrab K."/>
            <person name="Sutthacheep M."/>
            <person name="Yeemin T."/>
            <person name="Harunari E."/>
            <person name="Igarashi Y."/>
            <person name="Sripreechasak P."/>
            <person name="Kanchanasin P."/>
            <person name="Tanasupawat S."/>
            <person name="Phongsopitanun W."/>
        </authorList>
    </citation>
    <scope>NUCLEOTIDE SEQUENCE</scope>
    <source>
        <strain evidence="3">JCM 31032</strain>
    </source>
</reference>
<dbReference type="SUPFAM" id="SSF49785">
    <property type="entry name" value="Galactose-binding domain-like"/>
    <property type="match status" value="1"/>
</dbReference>
<dbReference type="Gene3D" id="2.60.120.260">
    <property type="entry name" value="Galactose-binding domain-like"/>
    <property type="match status" value="1"/>
</dbReference>
<evidence type="ECO:0000259" key="2">
    <source>
        <dbReference type="Pfam" id="PF00703"/>
    </source>
</evidence>
<dbReference type="GO" id="GO:0004553">
    <property type="term" value="F:hydrolase activity, hydrolyzing O-glycosyl compounds"/>
    <property type="evidence" value="ECO:0007669"/>
    <property type="project" value="InterPro"/>
</dbReference>
<dbReference type="Proteomes" id="UP001138997">
    <property type="component" value="Unassembled WGS sequence"/>
</dbReference>
<protein>
    <recommendedName>
        <fullName evidence="2">Glycoside hydrolase family 2 immunoglobulin-like beta-sandwich domain-containing protein</fullName>
    </recommendedName>
</protein>
<dbReference type="InterPro" id="IPR051913">
    <property type="entry name" value="GH2_Domain-Containing"/>
</dbReference>
<dbReference type="AlphaFoldDB" id="A0A9X1NG52"/>
<accession>A0A9X1NG52</accession>
<dbReference type="GO" id="GO:0005975">
    <property type="term" value="P:carbohydrate metabolic process"/>
    <property type="evidence" value="ECO:0007669"/>
    <property type="project" value="InterPro"/>
</dbReference>
<comment type="caution">
    <text evidence="3">The sequence shown here is derived from an EMBL/GenBank/DDBJ whole genome shotgun (WGS) entry which is preliminary data.</text>
</comment>
<evidence type="ECO:0000313" key="4">
    <source>
        <dbReference type="Proteomes" id="UP001138997"/>
    </source>
</evidence>
<dbReference type="SUPFAM" id="SSF51445">
    <property type="entry name" value="(Trans)glycosidases"/>
    <property type="match status" value="1"/>
</dbReference>
<dbReference type="InterPro" id="IPR008979">
    <property type="entry name" value="Galactose-bd-like_sf"/>
</dbReference>
<evidence type="ECO:0000256" key="1">
    <source>
        <dbReference type="ARBA" id="ARBA00007401"/>
    </source>
</evidence>
<proteinExistence type="inferred from homology"/>
<feature type="domain" description="Glycoside hydrolase family 2 immunoglobulin-like beta-sandwich" evidence="2">
    <location>
        <begin position="200"/>
        <end position="315"/>
    </location>
</feature>
<organism evidence="3 4">
    <name type="scientific">Kineosporia babensis</name>
    <dbReference type="NCBI Taxonomy" id="499548"/>
    <lineage>
        <taxon>Bacteria</taxon>
        <taxon>Bacillati</taxon>
        <taxon>Actinomycetota</taxon>
        <taxon>Actinomycetes</taxon>
        <taxon>Kineosporiales</taxon>
        <taxon>Kineosporiaceae</taxon>
        <taxon>Kineosporia</taxon>
    </lineage>
</organism>
<dbReference type="InterPro" id="IPR017853">
    <property type="entry name" value="GH"/>
</dbReference>
<dbReference type="InterPro" id="IPR006102">
    <property type="entry name" value="Ig-like_GH2"/>
</dbReference>
<dbReference type="PANTHER" id="PTHR42732">
    <property type="entry name" value="BETA-GALACTOSIDASE"/>
    <property type="match status" value="1"/>
</dbReference>
<name>A0A9X1NG52_9ACTN</name>
<dbReference type="Gene3D" id="3.20.20.80">
    <property type="entry name" value="Glycosidases"/>
    <property type="match status" value="1"/>
</dbReference>
<dbReference type="RefSeq" id="WP_231446808.1">
    <property type="nucleotide sequence ID" value="NZ_JAJOMB010000016.1"/>
</dbReference>